<proteinExistence type="predicted"/>
<dbReference type="GO" id="GO:0000287">
    <property type="term" value="F:magnesium ion binding"/>
    <property type="evidence" value="ECO:0007669"/>
    <property type="project" value="InterPro"/>
</dbReference>
<gene>
    <name evidence="4" type="primary">eno_2</name>
    <name evidence="4" type="ORF">ERS852502_02025</name>
</gene>
<dbReference type="AlphaFoldDB" id="A0A174ZQW5"/>
<name>A0A174ZQW5_9FIRM</name>
<dbReference type="Proteomes" id="UP000078383">
    <property type="component" value="Unassembled WGS sequence"/>
</dbReference>
<accession>A0A174ZQW5</accession>
<dbReference type="PANTHER" id="PTHR11902:SF1">
    <property type="entry name" value="ENOLASE"/>
    <property type="match status" value="1"/>
</dbReference>
<keyword evidence="2" id="KW-0460">Magnesium</keyword>
<dbReference type="GO" id="GO:0006096">
    <property type="term" value="P:glycolytic process"/>
    <property type="evidence" value="ECO:0007669"/>
    <property type="project" value="InterPro"/>
</dbReference>
<evidence type="ECO:0000313" key="5">
    <source>
        <dbReference type="Proteomes" id="UP000078383"/>
    </source>
</evidence>
<dbReference type="Gene3D" id="3.20.20.120">
    <property type="entry name" value="Enolase-like C-terminal domain"/>
    <property type="match status" value="1"/>
</dbReference>
<dbReference type="RefSeq" id="WP_055172761.1">
    <property type="nucleotide sequence ID" value="NZ_CZBX01000009.1"/>
</dbReference>
<dbReference type="Gene3D" id="3.30.390.10">
    <property type="entry name" value="Enolase-like, N-terminal domain"/>
    <property type="match status" value="1"/>
</dbReference>
<dbReference type="InterPro" id="IPR020811">
    <property type="entry name" value="Enolase_N"/>
</dbReference>
<dbReference type="PANTHER" id="PTHR11902">
    <property type="entry name" value="ENOLASE"/>
    <property type="match status" value="1"/>
</dbReference>
<dbReference type="Pfam" id="PF03952">
    <property type="entry name" value="Enolase_N"/>
    <property type="match status" value="1"/>
</dbReference>
<protein>
    <submittedName>
        <fullName evidence="4">Enolase</fullName>
        <ecNumber evidence="4">4.2.1.11</ecNumber>
    </submittedName>
</protein>
<dbReference type="GO" id="GO:0000015">
    <property type="term" value="C:phosphopyruvate hydratase complex"/>
    <property type="evidence" value="ECO:0007669"/>
    <property type="project" value="InterPro"/>
</dbReference>
<dbReference type="SMART" id="SM01193">
    <property type="entry name" value="Enolase_N"/>
    <property type="match status" value="1"/>
</dbReference>
<dbReference type="InterPro" id="IPR029017">
    <property type="entry name" value="Enolase-like_N"/>
</dbReference>
<keyword evidence="1" id="KW-0479">Metal-binding</keyword>
<evidence type="ECO:0000313" key="4">
    <source>
        <dbReference type="EMBL" id="CUQ89685.1"/>
    </source>
</evidence>
<sequence length="232" mass="26024">MEPEVRNKLDLAIEIRDVYAREILDFAGNPAIEVEVLAGGEIIGKASMAGKNYSKKEQTEKQQVHIEEKIELLNSQIAPEIIGENVFEQRKIDTILKENGNEQTSFAISLAVARAAAAAEKVPLYRYLGGVRAVHPSMPQLIRKEEIEIEKIKEIKIDESTVLTKLFERILKEQNEGNKMILSQETAGTEDSFLVDLAVAANITMILVENRESAYYTVLNNRLLQLEEKISG</sequence>
<dbReference type="EMBL" id="CZBX01000009">
    <property type="protein sequence ID" value="CUQ89685.1"/>
    <property type="molecule type" value="Genomic_DNA"/>
</dbReference>
<reference evidence="4 5" key="1">
    <citation type="submission" date="2015-09" db="EMBL/GenBank/DDBJ databases">
        <authorList>
            <consortium name="Pathogen Informatics"/>
        </authorList>
    </citation>
    <scope>NUCLEOTIDE SEQUENCE [LARGE SCALE GENOMIC DNA]</scope>
    <source>
        <strain evidence="4 5">2789STDY5834889</strain>
    </source>
</reference>
<keyword evidence="4" id="KW-0456">Lyase</keyword>
<dbReference type="SUPFAM" id="SSF54826">
    <property type="entry name" value="Enolase N-terminal domain-like"/>
    <property type="match status" value="1"/>
</dbReference>
<dbReference type="EC" id="4.2.1.11" evidence="4"/>
<evidence type="ECO:0000256" key="1">
    <source>
        <dbReference type="ARBA" id="ARBA00022723"/>
    </source>
</evidence>
<organism evidence="4 5">
    <name type="scientific">[Ruminococcus] torques</name>
    <dbReference type="NCBI Taxonomy" id="33039"/>
    <lineage>
        <taxon>Bacteria</taxon>
        <taxon>Bacillati</taxon>
        <taxon>Bacillota</taxon>
        <taxon>Clostridia</taxon>
        <taxon>Lachnospirales</taxon>
        <taxon>Lachnospiraceae</taxon>
        <taxon>Mediterraneibacter</taxon>
    </lineage>
</organism>
<dbReference type="InterPro" id="IPR036849">
    <property type="entry name" value="Enolase-like_C_sf"/>
</dbReference>
<evidence type="ECO:0000259" key="3">
    <source>
        <dbReference type="SMART" id="SM01193"/>
    </source>
</evidence>
<dbReference type="GO" id="GO:0004634">
    <property type="term" value="F:phosphopyruvate hydratase activity"/>
    <property type="evidence" value="ECO:0007669"/>
    <property type="project" value="UniProtKB-EC"/>
</dbReference>
<feature type="domain" description="Enolase N-terminal" evidence="3">
    <location>
        <begin position="15"/>
        <end position="128"/>
    </location>
</feature>
<evidence type="ECO:0000256" key="2">
    <source>
        <dbReference type="ARBA" id="ARBA00022842"/>
    </source>
</evidence>
<dbReference type="InterPro" id="IPR000941">
    <property type="entry name" value="Enolase"/>
</dbReference>
<dbReference type="SUPFAM" id="SSF51604">
    <property type="entry name" value="Enolase C-terminal domain-like"/>
    <property type="match status" value="1"/>
</dbReference>